<gene>
    <name evidence="1" type="ORF">M9Y10_045010</name>
</gene>
<dbReference type="Proteomes" id="UP001470230">
    <property type="component" value="Unassembled WGS sequence"/>
</dbReference>
<keyword evidence="2" id="KW-1185">Reference proteome</keyword>
<sequence length="152" mass="17733">MRNSLEQQYVKEIASEKQFMHNYDDTIKSVKSDNKKVDTVVQEVNNEGVKLQEEVQTAKQLRMQLFNYLVTELMKPKTHYKRLLDMEDNVKMFVYGFRDISTKSRTRYLLAVSPDNKLTPTTPLLLYPADRELKDFICNNGGSDRSSSMLLI</sequence>
<reference evidence="1 2" key="1">
    <citation type="submission" date="2024-04" db="EMBL/GenBank/DDBJ databases">
        <title>Tritrichomonas musculus Genome.</title>
        <authorList>
            <person name="Alves-Ferreira E."/>
            <person name="Grigg M."/>
            <person name="Lorenzi H."/>
            <person name="Galac M."/>
        </authorList>
    </citation>
    <scope>NUCLEOTIDE SEQUENCE [LARGE SCALE GENOMIC DNA]</scope>
    <source>
        <strain evidence="1 2">EAF2021</strain>
    </source>
</reference>
<name>A0ABR2JU96_9EUKA</name>
<comment type="caution">
    <text evidence="1">The sequence shown here is derived from an EMBL/GenBank/DDBJ whole genome shotgun (WGS) entry which is preliminary data.</text>
</comment>
<accession>A0ABR2JU96</accession>
<evidence type="ECO:0008006" key="3">
    <source>
        <dbReference type="Google" id="ProtNLM"/>
    </source>
</evidence>
<evidence type="ECO:0000313" key="1">
    <source>
        <dbReference type="EMBL" id="KAK8882368.1"/>
    </source>
</evidence>
<dbReference type="EMBL" id="JAPFFF010000009">
    <property type="protein sequence ID" value="KAK8882368.1"/>
    <property type="molecule type" value="Genomic_DNA"/>
</dbReference>
<proteinExistence type="predicted"/>
<evidence type="ECO:0000313" key="2">
    <source>
        <dbReference type="Proteomes" id="UP001470230"/>
    </source>
</evidence>
<protein>
    <recommendedName>
        <fullName evidence="3">Kinetochore protein SPC25</fullName>
    </recommendedName>
</protein>
<organism evidence="1 2">
    <name type="scientific">Tritrichomonas musculus</name>
    <dbReference type="NCBI Taxonomy" id="1915356"/>
    <lineage>
        <taxon>Eukaryota</taxon>
        <taxon>Metamonada</taxon>
        <taxon>Parabasalia</taxon>
        <taxon>Tritrichomonadida</taxon>
        <taxon>Tritrichomonadidae</taxon>
        <taxon>Tritrichomonas</taxon>
    </lineage>
</organism>